<dbReference type="EMBL" id="CAUYUJ010006014">
    <property type="protein sequence ID" value="CAK0815813.1"/>
    <property type="molecule type" value="Genomic_DNA"/>
</dbReference>
<accession>A0ABN9RGT7</accession>
<name>A0ABN9RGT7_9DINO</name>
<dbReference type="Pfam" id="PF13499">
    <property type="entry name" value="EF-hand_7"/>
    <property type="match status" value="1"/>
</dbReference>
<organism evidence="9 10">
    <name type="scientific">Prorocentrum cordatum</name>
    <dbReference type="NCBI Taxonomy" id="2364126"/>
    <lineage>
        <taxon>Eukaryota</taxon>
        <taxon>Sar</taxon>
        <taxon>Alveolata</taxon>
        <taxon>Dinophyceae</taxon>
        <taxon>Prorocentrales</taxon>
        <taxon>Prorocentraceae</taxon>
        <taxon>Prorocentrum</taxon>
    </lineage>
</organism>
<dbReference type="PANTHER" id="PTHR10037:SF62">
    <property type="entry name" value="SODIUM CHANNEL PROTEIN 60E"/>
    <property type="match status" value="1"/>
</dbReference>
<keyword evidence="2 7" id="KW-0812">Transmembrane</keyword>
<dbReference type="PROSITE" id="PS00018">
    <property type="entry name" value="EF_HAND_1"/>
    <property type="match status" value="2"/>
</dbReference>
<evidence type="ECO:0000256" key="5">
    <source>
        <dbReference type="ARBA" id="ARBA00023136"/>
    </source>
</evidence>
<protein>
    <recommendedName>
        <fullName evidence="8">EF-hand domain-containing protein</fullName>
    </recommendedName>
</protein>
<evidence type="ECO:0000313" key="9">
    <source>
        <dbReference type="EMBL" id="CAK0815813.1"/>
    </source>
</evidence>
<comment type="caution">
    <text evidence="9">The sequence shown here is derived from an EMBL/GenBank/DDBJ whole genome shotgun (WGS) entry which is preliminary data.</text>
</comment>
<dbReference type="Gene3D" id="1.10.287.70">
    <property type="match status" value="1"/>
</dbReference>
<feature type="region of interest" description="Disordered" evidence="6">
    <location>
        <begin position="264"/>
        <end position="284"/>
    </location>
</feature>
<dbReference type="Pfam" id="PF00520">
    <property type="entry name" value="Ion_trans"/>
    <property type="match status" value="1"/>
</dbReference>
<dbReference type="InterPro" id="IPR043203">
    <property type="entry name" value="VGCC_Ca_Na"/>
</dbReference>
<dbReference type="CDD" id="cd00051">
    <property type="entry name" value="EFh"/>
    <property type="match status" value="1"/>
</dbReference>
<feature type="transmembrane region" description="Helical" evidence="7">
    <location>
        <begin position="111"/>
        <end position="131"/>
    </location>
</feature>
<feature type="domain" description="EF-hand" evidence="8">
    <location>
        <begin position="197"/>
        <end position="232"/>
    </location>
</feature>
<gene>
    <name evidence="9" type="ORF">PCOR1329_LOCUS18980</name>
</gene>
<dbReference type="InterPro" id="IPR018247">
    <property type="entry name" value="EF_Hand_1_Ca_BS"/>
</dbReference>
<reference evidence="9" key="1">
    <citation type="submission" date="2023-10" db="EMBL/GenBank/DDBJ databases">
        <authorList>
            <person name="Chen Y."/>
            <person name="Shah S."/>
            <person name="Dougan E. K."/>
            <person name="Thang M."/>
            <person name="Chan C."/>
        </authorList>
    </citation>
    <scope>NUCLEOTIDE SEQUENCE [LARGE SCALE GENOMIC DNA]</scope>
</reference>
<dbReference type="PROSITE" id="PS50222">
    <property type="entry name" value="EF_HAND_2"/>
    <property type="match status" value="2"/>
</dbReference>
<dbReference type="SMART" id="SM00054">
    <property type="entry name" value="EFh"/>
    <property type="match status" value="2"/>
</dbReference>
<dbReference type="InterPro" id="IPR011992">
    <property type="entry name" value="EF-hand-dom_pair"/>
</dbReference>
<dbReference type="InterPro" id="IPR005821">
    <property type="entry name" value="Ion_trans_dom"/>
</dbReference>
<comment type="subcellular location">
    <subcellularLocation>
        <location evidence="1">Membrane</location>
        <topology evidence="1">Multi-pass membrane protein</topology>
    </subcellularLocation>
</comment>
<dbReference type="Proteomes" id="UP001189429">
    <property type="component" value="Unassembled WGS sequence"/>
</dbReference>
<evidence type="ECO:0000256" key="2">
    <source>
        <dbReference type="ARBA" id="ARBA00022692"/>
    </source>
</evidence>
<dbReference type="InterPro" id="IPR002048">
    <property type="entry name" value="EF_hand_dom"/>
</dbReference>
<evidence type="ECO:0000256" key="4">
    <source>
        <dbReference type="ARBA" id="ARBA00022989"/>
    </source>
</evidence>
<evidence type="ECO:0000256" key="1">
    <source>
        <dbReference type="ARBA" id="ARBA00004141"/>
    </source>
</evidence>
<evidence type="ECO:0000259" key="8">
    <source>
        <dbReference type="PROSITE" id="PS50222"/>
    </source>
</evidence>
<keyword evidence="10" id="KW-1185">Reference proteome</keyword>
<dbReference type="Gene3D" id="1.10.238.10">
    <property type="entry name" value="EF-hand"/>
    <property type="match status" value="1"/>
</dbReference>
<evidence type="ECO:0000256" key="6">
    <source>
        <dbReference type="SAM" id="MobiDB-lite"/>
    </source>
</evidence>
<feature type="domain" description="EF-hand" evidence="8">
    <location>
        <begin position="157"/>
        <end position="192"/>
    </location>
</feature>
<sequence length="284" mass="32405">MLKMVRRFRLARVVRLLRQFRTLWMLVQGLMSCLMPMIWTSVIMLVVVYVFAVGGMELITADTNSPENYADATSRFDTLFEAMTFLIQCMTLDSVSAVYRPIIAHNPWLCTYFLIFLLIGPIALMNVITAIQVEALFRSAAEDHDAKKAWEKAWEKQMMPKLKSIFSALDANDNGEVDLDELVNAPEELKEQLRRIVDLDQMEEIFRMLDFDGSGAIDIDEFVDGIMRTQQDKPTELILLLKQSKAILDHLGTKDGGLQKGYMAERRRSSEDAAVARSNIQSPR</sequence>
<evidence type="ECO:0000256" key="3">
    <source>
        <dbReference type="ARBA" id="ARBA00022837"/>
    </source>
</evidence>
<keyword evidence="3" id="KW-0106">Calcium</keyword>
<feature type="transmembrane region" description="Helical" evidence="7">
    <location>
        <begin position="21"/>
        <end position="52"/>
    </location>
</feature>
<keyword evidence="5 7" id="KW-0472">Membrane</keyword>
<proteinExistence type="predicted"/>
<keyword evidence="4 7" id="KW-1133">Transmembrane helix</keyword>
<dbReference type="PANTHER" id="PTHR10037">
    <property type="entry name" value="VOLTAGE-GATED CATION CHANNEL CALCIUM AND SODIUM"/>
    <property type="match status" value="1"/>
</dbReference>
<evidence type="ECO:0000313" key="10">
    <source>
        <dbReference type="Proteomes" id="UP001189429"/>
    </source>
</evidence>
<evidence type="ECO:0000256" key="7">
    <source>
        <dbReference type="SAM" id="Phobius"/>
    </source>
</evidence>
<dbReference type="SUPFAM" id="SSF81324">
    <property type="entry name" value="Voltage-gated potassium channels"/>
    <property type="match status" value="1"/>
</dbReference>
<dbReference type="PROSITE" id="PS51257">
    <property type="entry name" value="PROKAR_LIPOPROTEIN"/>
    <property type="match status" value="1"/>
</dbReference>
<feature type="transmembrane region" description="Helical" evidence="7">
    <location>
        <begin position="79"/>
        <end position="99"/>
    </location>
</feature>
<dbReference type="SUPFAM" id="SSF47473">
    <property type="entry name" value="EF-hand"/>
    <property type="match status" value="1"/>
</dbReference>